<proteinExistence type="predicted"/>
<dbReference type="Proteomes" id="UP001348817">
    <property type="component" value="Plasmid pFA1"/>
</dbReference>
<dbReference type="KEGG" id="fax:FUAX_38370"/>
<evidence type="ECO:0000313" key="2">
    <source>
        <dbReference type="Proteomes" id="UP001348817"/>
    </source>
</evidence>
<keyword evidence="2" id="KW-1185">Reference proteome</keyword>
<dbReference type="AlphaFoldDB" id="A0AAU9CPT4"/>
<keyword evidence="1" id="KW-0614">Plasmid</keyword>
<sequence length="36" mass="4257">MTYHIRRCVNMKQHHGVAFLFSVENGRSNLNIHKMS</sequence>
<name>A0AAU9CPT4_9BACT</name>
<protein>
    <submittedName>
        <fullName evidence="1">Uncharacterized protein</fullName>
    </submittedName>
</protein>
<accession>A0AAU9CPT4</accession>
<evidence type="ECO:0000313" key="1">
    <source>
        <dbReference type="EMBL" id="BDD11405.1"/>
    </source>
</evidence>
<reference evidence="1 2" key="1">
    <citation type="submission" date="2021-12" db="EMBL/GenBank/DDBJ databases">
        <title>Genome sequencing of bacteria with rrn-lacking chromosome and rrn-plasmid.</title>
        <authorList>
            <person name="Anda M."/>
            <person name="Iwasaki W."/>
        </authorList>
    </citation>
    <scope>NUCLEOTIDE SEQUENCE [LARGE SCALE GENOMIC DNA]</scope>
    <source>
        <strain evidence="1 2">DSM 100852</strain>
        <plasmid evidence="1 2">pFA1</plasmid>
    </source>
</reference>
<gene>
    <name evidence="1" type="ORF">FUAX_38370</name>
</gene>
<geneLocation type="plasmid" evidence="1 2">
    <name>pFA1</name>
</geneLocation>
<dbReference type="EMBL" id="AP025315">
    <property type="protein sequence ID" value="BDD11405.1"/>
    <property type="molecule type" value="Genomic_DNA"/>
</dbReference>
<organism evidence="1 2">
    <name type="scientific">Fulvitalea axinellae</name>
    <dbReference type="NCBI Taxonomy" id="1182444"/>
    <lineage>
        <taxon>Bacteria</taxon>
        <taxon>Pseudomonadati</taxon>
        <taxon>Bacteroidota</taxon>
        <taxon>Cytophagia</taxon>
        <taxon>Cytophagales</taxon>
        <taxon>Persicobacteraceae</taxon>
        <taxon>Fulvitalea</taxon>
    </lineage>
</organism>